<dbReference type="InterPro" id="IPR004446">
    <property type="entry name" value="Heptose_bisP_phosphatase"/>
</dbReference>
<gene>
    <name evidence="13" type="primary">gmhB</name>
    <name evidence="13" type="ORF">H9850_03685</name>
</gene>
<evidence type="ECO:0000256" key="9">
    <source>
        <dbReference type="PIRNR" id="PIRNR004682"/>
    </source>
</evidence>
<evidence type="ECO:0000256" key="8">
    <source>
        <dbReference type="ARBA" id="ARBA00061616"/>
    </source>
</evidence>
<dbReference type="AlphaFoldDB" id="A0A9D2B0E0"/>
<evidence type="ECO:0000256" key="2">
    <source>
        <dbReference type="ARBA" id="ARBA00022490"/>
    </source>
</evidence>
<evidence type="ECO:0000256" key="5">
    <source>
        <dbReference type="ARBA" id="ARBA00022833"/>
    </source>
</evidence>
<feature type="binding site" evidence="12">
    <location>
        <position position="106"/>
    </location>
    <ligand>
        <name>Zn(2+)</name>
        <dbReference type="ChEBI" id="CHEBI:29105"/>
    </ligand>
</feature>
<dbReference type="FunFam" id="3.40.50.1000:FF:000037">
    <property type="entry name" value="D,D-heptose 1,7-bisphosphate phosphatase"/>
    <property type="match status" value="1"/>
</dbReference>
<dbReference type="InterPro" id="IPR006543">
    <property type="entry name" value="Histidinol-phos"/>
</dbReference>
<comment type="similarity">
    <text evidence="8 9">Belongs to the gmhB family.</text>
</comment>
<feature type="binding site" evidence="12">
    <location>
        <position position="104"/>
    </location>
    <ligand>
        <name>Zn(2+)</name>
        <dbReference type="ChEBI" id="CHEBI:29105"/>
    </ligand>
</feature>
<proteinExistence type="inferred from homology"/>
<dbReference type="EMBL" id="DXEV01000074">
    <property type="protein sequence ID" value="HIX56558.1"/>
    <property type="molecule type" value="Genomic_DNA"/>
</dbReference>
<comment type="cofactor">
    <cofactor evidence="12">
        <name>Mg(2+)</name>
        <dbReference type="ChEBI" id="CHEBI:18420"/>
    </cofactor>
</comment>
<keyword evidence="2 9" id="KW-0963">Cytoplasm</keyword>
<reference evidence="13" key="2">
    <citation type="submission" date="2021-04" db="EMBL/GenBank/DDBJ databases">
        <authorList>
            <person name="Gilroy R."/>
        </authorList>
    </citation>
    <scope>NUCLEOTIDE SEQUENCE</scope>
    <source>
        <strain evidence="13">USASDec5-558</strain>
    </source>
</reference>
<evidence type="ECO:0000313" key="13">
    <source>
        <dbReference type="EMBL" id="HIX56558.1"/>
    </source>
</evidence>
<keyword evidence="5 12" id="KW-0862">Zinc</keyword>
<evidence type="ECO:0000256" key="7">
    <source>
        <dbReference type="ARBA" id="ARBA00031828"/>
    </source>
</evidence>
<organism evidence="13 14">
    <name type="scientific">Candidatus Anaerobiospirillum pullistercoris</name>
    <dbReference type="NCBI Taxonomy" id="2838452"/>
    <lineage>
        <taxon>Bacteria</taxon>
        <taxon>Pseudomonadati</taxon>
        <taxon>Pseudomonadota</taxon>
        <taxon>Gammaproteobacteria</taxon>
        <taxon>Aeromonadales</taxon>
        <taxon>Succinivibrionaceae</taxon>
        <taxon>Anaerobiospirillum</taxon>
    </lineage>
</organism>
<keyword evidence="4 9" id="KW-0378">Hydrolase</keyword>
<evidence type="ECO:0000256" key="6">
    <source>
        <dbReference type="ARBA" id="ARBA00023277"/>
    </source>
</evidence>
<keyword evidence="3 12" id="KW-0479">Metal-binding</keyword>
<evidence type="ECO:0000256" key="3">
    <source>
        <dbReference type="ARBA" id="ARBA00022723"/>
    </source>
</evidence>
<feature type="binding site" evidence="12">
    <location>
        <position position="91"/>
    </location>
    <ligand>
        <name>Zn(2+)</name>
        <dbReference type="ChEBI" id="CHEBI:29105"/>
    </ligand>
</feature>
<feature type="active site" description="Nucleophile" evidence="10">
    <location>
        <position position="8"/>
    </location>
</feature>
<feature type="site" description="Contributes to substrate recognition" evidence="11">
    <location>
        <position position="107"/>
    </location>
</feature>
<dbReference type="GO" id="GO:0005975">
    <property type="term" value="P:carbohydrate metabolic process"/>
    <property type="evidence" value="ECO:0007669"/>
    <property type="project" value="InterPro"/>
</dbReference>
<evidence type="ECO:0000256" key="1">
    <source>
        <dbReference type="ARBA" id="ARBA00004496"/>
    </source>
</evidence>
<comment type="cofactor">
    <cofactor evidence="12">
        <name>Zn(2+)</name>
        <dbReference type="ChEBI" id="CHEBI:29105"/>
    </cofactor>
</comment>
<evidence type="ECO:0000256" key="4">
    <source>
        <dbReference type="ARBA" id="ARBA00022801"/>
    </source>
</evidence>
<dbReference type="NCBIfam" id="TIGR00213">
    <property type="entry name" value="GmhB_yaeD"/>
    <property type="match status" value="1"/>
</dbReference>
<feature type="active site" description="Proton donor" evidence="10">
    <location>
        <position position="10"/>
    </location>
</feature>
<feature type="site" description="Stabilizes the phosphoryl group" evidence="11">
    <location>
        <position position="108"/>
    </location>
</feature>
<dbReference type="GO" id="GO:0046872">
    <property type="term" value="F:metal ion binding"/>
    <property type="evidence" value="ECO:0007669"/>
    <property type="project" value="UniProtKB-KW"/>
</dbReference>
<dbReference type="Gene3D" id="3.40.50.1000">
    <property type="entry name" value="HAD superfamily/HAD-like"/>
    <property type="match status" value="1"/>
</dbReference>
<dbReference type="CDD" id="cd07503">
    <property type="entry name" value="HAD_HisB-N"/>
    <property type="match status" value="1"/>
</dbReference>
<dbReference type="NCBIfam" id="TIGR01656">
    <property type="entry name" value="Histidinol-ppas"/>
    <property type="match status" value="1"/>
</dbReference>
<accession>A0A9D2B0E0</accession>
<dbReference type="PANTHER" id="PTHR42891">
    <property type="entry name" value="D-GLYCERO-BETA-D-MANNO-HEPTOSE-1,7-BISPHOSPHATE 7-PHOSPHATASE"/>
    <property type="match status" value="1"/>
</dbReference>
<evidence type="ECO:0000256" key="11">
    <source>
        <dbReference type="PIRSR" id="PIRSR004682-3"/>
    </source>
</evidence>
<feature type="site" description="Stabilizes the phosphoryl group" evidence="11">
    <location>
        <position position="50"/>
    </location>
</feature>
<dbReference type="NCBIfam" id="TIGR01549">
    <property type="entry name" value="HAD-SF-IA-v1"/>
    <property type="match status" value="1"/>
</dbReference>
<feature type="binding site" evidence="12">
    <location>
        <position position="10"/>
    </location>
    <ligand>
        <name>Mg(2+)</name>
        <dbReference type="ChEBI" id="CHEBI:18420"/>
    </ligand>
</feature>
<dbReference type="NCBIfam" id="TIGR01662">
    <property type="entry name" value="HAD-SF-IIIA"/>
    <property type="match status" value="1"/>
</dbReference>
<dbReference type="InterPro" id="IPR036412">
    <property type="entry name" value="HAD-like_sf"/>
</dbReference>
<name>A0A9D2B0E0_9GAMM</name>
<dbReference type="SUPFAM" id="SSF56784">
    <property type="entry name" value="HAD-like"/>
    <property type="match status" value="1"/>
</dbReference>
<comment type="subcellular location">
    <subcellularLocation>
        <location evidence="1 9">Cytoplasm</location>
    </subcellularLocation>
</comment>
<dbReference type="Proteomes" id="UP000886829">
    <property type="component" value="Unassembled WGS sequence"/>
</dbReference>
<dbReference type="EC" id="3.1.3.-" evidence="9"/>
<feature type="binding site" evidence="12">
    <location>
        <position position="89"/>
    </location>
    <ligand>
        <name>Zn(2+)</name>
        <dbReference type="ChEBI" id="CHEBI:29105"/>
    </ligand>
</feature>
<protein>
    <recommendedName>
        <fullName evidence="7 9">D,D-heptose 1,7-bisphosphate phosphatase</fullName>
        <ecNumber evidence="9">3.1.3.-</ecNumber>
    </recommendedName>
</protein>
<evidence type="ECO:0000256" key="10">
    <source>
        <dbReference type="PIRSR" id="PIRSR004682-1"/>
    </source>
</evidence>
<comment type="caution">
    <text evidence="13">The sequence shown here is derived from an EMBL/GenBank/DDBJ whole genome shotgun (WGS) entry which is preliminary data.</text>
</comment>
<dbReference type="GO" id="GO:0016791">
    <property type="term" value="F:phosphatase activity"/>
    <property type="evidence" value="ECO:0007669"/>
    <property type="project" value="InterPro"/>
</dbReference>
<dbReference type="InterPro" id="IPR006549">
    <property type="entry name" value="HAD-SF_hydro_IIIA"/>
</dbReference>
<dbReference type="InterPro" id="IPR023214">
    <property type="entry name" value="HAD_sf"/>
</dbReference>
<keyword evidence="6 9" id="KW-0119">Carbohydrate metabolism</keyword>
<feature type="binding site" evidence="12">
    <location>
        <position position="133"/>
    </location>
    <ligand>
        <name>Mg(2+)</name>
        <dbReference type="ChEBI" id="CHEBI:18420"/>
    </ligand>
</feature>
<sequence>MKKAVFFDRDGVINRDYGYVGSLERFEFLPGVKDALATIKEMGYLTILVTNQSGIARGMYTVDDFDTVTEFMQGELAARHAAFDGVYFCPHHPQASVAAFRCDCACRKPKPEMLFWAQKEFDIDLEHSIMVGDHASDIEAAQNAGVKNLILVGTHLATDGPLVPKAQRFADLPQFVQALQSGDITLY</sequence>
<dbReference type="GO" id="GO:0005737">
    <property type="term" value="C:cytoplasm"/>
    <property type="evidence" value="ECO:0007669"/>
    <property type="project" value="UniProtKB-SubCell"/>
</dbReference>
<dbReference type="Pfam" id="PF13242">
    <property type="entry name" value="Hydrolase_like"/>
    <property type="match status" value="1"/>
</dbReference>
<dbReference type="PIRSF" id="PIRSF004682">
    <property type="entry name" value="GmhB"/>
    <property type="match status" value="1"/>
</dbReference>
<dbReference type="NCBIfam" id="NF006506">
    <property type="entry name" value="PRK08942.1"/>
    <property type="match status" value="1"/>
</dbReference>
<dbReference type="InterPro" id="IPR006439">
    <property type="entry name" value="HAD-SF_hydro_IA"/>
</dbReference>
<evidence type="ECO:0000256" key="12">
    <source>
        <dbReference type="PIRSR" id="PIRSR004682-4"/>
    </source>
</evidence>
<dbReference type="PANTHER" id="PTHR42891:SF1">
    <property type="entry name" value="D-GLYCERO-BETA-D-MANNO-HEPTOSE-1,7-BISPHOSPHATE 7-PHOSPHATASE"/>
    <property type="match status" value="1"/>
</dbReference>
<keyword evidence="12" id="KW-0460">Magnesium</keyword>
<evidence type="ECO:0000313" key="14">
    <source>
        <dbReference type="Proteomes" id="UP000886829"/>
    </source>
</evidence>
<feature type="binding site" evidence="12">
    <location>
        <position position="8"/>
    </location>
    <ligand>
        <name>Mg(2+)</name>
        <dbReference type="ChEBI" id="CHEBI:18420"/>
    </ligand>
</feature>
<reference evidence="13" key="1">
    <citation type="journal article" date="2021" name="PeerJ">
        <title>Extensive microbial diversity within the chicken gut microbiome revealed by metagenomics and culture.</title>
        <authorList>
            <person name="Gilroy R."/>
            <person name="Ravi A."/>
            <person name="Getino M."/>
            <person name="Pursley I."/>
            <person name="Horton D.L."/>
            <person name="Alikhan N.F."/>
            <person name="Baker D."/>
            <person name="Gharbi K."/>
            <person name="Hall N."/>
            <person name="Watson M."/>
            <person name="Adriaenssens E.M."/>
            <person name="Foster-Nyarko E."/>
            <person name="Jarju S."/>
            <person name="Secka A."/>
            <person name="Antonio M."/>
            <person name="Oren A."/>
            <person name="Chaudhuri R.R."/>
            <person name="La Ragione R."/>
            <person name="Hildebrand F."/>
            <person name="Pallen M.J."/>
        </authorList>
    </citation>
    <scope>NUCLEOTIDE SEQUENCE</scope>
    <source>
        <strain evidence="13">USASDec5-558</strain>
    </source>
</reference>